<keyword evidence="7" id="KW-1185">Reference proteome</keyword>
<dbReference type="PANTHER" id="PTHR10272:SF7">
    <property type="entry name" value="PHOSPHOLIPASE-RELATED"/>
    <property type="match status" value="1"/>
</dbReference>
<accession>A0A2A9PVX7</accession>
<evidence type="ECO:0000313" key="7">
    <source>
        <dbReference type="Proteomes" id="UP000037136"/>
    </source>
</evidence>
<dbReference type="Gene3D" id="3.40.50.1820">
    <property type="entry name" value="alpha/beta hydrolase"/>
    <property type="match status" value="1"/>
</dbReference>
<evidence type="ECO:0000256" key="5">
    <source>
        <dbReference type="SAM" id="MobiDB-lite"/>
    </source>
</evidence>
<reference evidence="6 7" key="1">
    <citation type="journal article" date="2015" name="BMC Genomics">
        <title>Gene expression during zombie ant biting behavior reflects the complexity underlying fungal parasitic behavioral manipulation.</title>
        <authorList>
            <person name="de Bekker C."/>
            <person name="Ohm R.A."/>
            <person name="Loreto R.G."/>
            <person name="Sebastian A."/>
            <person name="Albert I."/>
            <person name="Merrow M."/>
            <person name="Brachmann A."/>
            <person name="Hughes D.P."/>
        </authorList>
    </citation>
    <scope>NUCLEOTIDE SEQUENCE [LARGE SCALE GENOMIC DNA]</scope>
    <source>
        <strain evidence="6 7">SC16a</strain>
    </source>
</reference>
<proteinExistence type="inferred from homology"/>
<dbReference type="InterPro" id="IPR029058">
    <property type="entry name" value="AB_hydrolase_fold"/>
</dbReference>
<dbReference type="Pfam" id="PF03403">
    <property type="entry name" value="PAF-AH_p_II"/>
    <property type="match status" value="1"/>
</dbReference>
<evidence type="ECO:0000256" key="1">
    <source>
        <dbReference type="ARBA" id="ARBA00022801"/>
    </source>
</evidence>
<keyword evidence="3 4" id="KW-0443">Lipid metabolism</keyword>
<reference evidence="6 7" key="2">
    <citation type="journal article" date="2017" name="Sci. Rep.">
        <title>Ant-infecting Ophiocordyceps genomes reveal a high diversity of potential behavioral manipulation genes and a possible major role for enterotoxins.</title>
        <authorList>
            <person name="de Bekker C."/>
            <person name="Ohm R.A."/>
            <person name="Evans H.C."/>
            <person name="Brachmann A."/>
            <person name="Hughes D.P."/>
        </authorList>
    </citation>
    <scope>NUCLEOTIDE SEQUENCE [LARGE SCALE GENOMIC DNA]</scope>
    <source>
        <strain evidence="6 7">SC16a</strain>
    </source>
</reference>
<sequence length="549" mass="59845">MTVADEGPVPPPKVAAWLSRFNPVPAFPEYTGRFKVGTIDVELPVTSLESPVPTPPNEAGIVTIQFRVFYPAVAESAERRIGWLPSPQRQHVSAYSQFVGLGPALANVLSFLPRHLYCTSIPAHSNARLRQPDAPSSRWPTVIFSHGLGGSRHMYSYIAGSLASHGVVVFCPEHRDGSAVVSYIRHSAGDSTRKAVPYVKMSHTPGTEVYQAREAQLRIRLWELGLVHDAVLALDGGKRLDSLDPSTPDLKQFAGRLDVQEPGRIVFAGHSFGAATTYQFLKCVYYAGHASLTAMEDPLFAPARDSGICKQVTEQTVAILLDMWCLPILAPNSGPLLALPLPAYADVPTAPGGRALLAVESEAFYKWTEHLHAKARLLSPEPSAKVVTARMYERPSGVRLPEPSFFYVDKSAHLSQSDFGILFPWMSRRVFAAEEPERALRLNLRAQLQLFRANGIPVARTSAGDLADGPRGESKAAVDEDEAILDSSGHGVVEHWRPIHLIGLGDGSEAETGEPIERQVERGEVQMEGELEPAEQSAESAALRKPSRL</sequence>
<dbReference type="STRING" id="268505.A0A2A9PVX7"/>
<dbReference type="GO" id="GO:0003847">
    <property type="term" value="F:1-alkyl-2-acetylglycerophosphocholine esterase activity"/>
    <property type="evidence" value="ECO:0007669"/>
    <property type="project" value="UniProtKB-UniRule"/>
</dbReference>
<evidence type="ECO:0000256" key="2">
    <source>
        <dbReference type="ARBA" id="ARBA00022963"/>
    </source>
</evidence>
<organism evidence="6 7">
    <name type="scientific">Ophiocordyceps unilateralis</name>
    <name type="common">Zombie-ant fungus</name>
    <name type="synonym">Torrubia unilateralis</name>
    <dbReference type="NCBI Taxonomy" id="268505"/>
    <lineage>
        <taxon>Eukaryota</taxon>
        <taxon>Fungi</taxon>
        <taxon>Dikarya</taxon>
        <taxon>Ascomycota</taxon>
        <taxon>Pezizomycotina</taxon>
        <taxon>Sordariomycetes</taxon>
        <taxon>Hypocreomycetidae</taxon>
        <taxon>Hypocreales</taxon>
        <taxon>Ophiocordycipitaceae</taxon>
        <taxon>Ophiocordyceps</taxon>
    </lineage>
</organism>
<keyword evidence="1 4" id="KW-0378">Hydrolase</keyword>
<dbReference type="Proteomes" id="UP000037136">
    <property type="component" value="Unassembled WGS sequence"/>
</dbReference>
<protein>
    <recommendedName>
        <fullName evidence="4">Putative phospholipase</fullName>
        <ecNumber evidence="4">3.1.1.47</ecNumber>
    </recommendedName>
</protein>
<dbReference type="PIRSF" id="PIRSF018169">
    <property type="entry name" value="PAF_acetylhydrolase"/>
    <property type="match status" value="1"/>
</dbReference>
<dbReference type="GO" id="GO:0016042">
    <property type="term" value="P:lipid catabolic process"/>
    <property type="evidence" value="ECO:0007669"/>
    <property type="project" value="UniProtKB-KW"/>
</dbReference>
<dbReference type="PANTHER" id="PTHR10272">
    <property type="entry name" value="PLATELET-ACTIVATING FACTOR ACETYLHYDROLASE"/>
    <property type="match status" value="1"/>
</dbReference>
<evidence type="ECO:0000256" key="4">
    <source>
        <dbReference type="PIRNR" id="PIRNR018169"/>
    </source>
</evidence>
<dbReference type="EC" id="3.1.1.47" evidence="4"/>
<dbReference type="EMBL" id="LAZP02000002">
    <property type="protein sequence ID" value="PFH63396.1"/>
    <property type="molecule type" value="Genomic_DNA"/>
</dbReference>
<dbReference type="InterPro" id="IPR016715">
    <property type="entry name" value="PAF_acetylhydro_eukaryote"/>
</dbReference>
<evidence type="ECO:0000313" key="6">
    <source>
        <dbReference type="EMBL" id="PFH63396.1"/>
    </source>
</evidence>
<dbReference type="AlphaFoldDB" id="A0A2A9PVX7"/>
<dbReference type="OrthoDB" id="2363873at2759"/>
<comment type="caution">
    <text evidence="6">The sequence shown here is derived from an EMBL/GenBank/DDBJ whole genome shotgun (WGS) entry which is preliminary data.</text>
</comment>
<comment type="similarity">
    <text evidence="4">Belongs to the serine esterase family.</text>
</comment>
<comment type="catalytic activity">
    <reaction evidence="4">
        <text>a 1-O-alkyl-2-acetyl-sn-glycero-3-phosphocholine + H2O = a 1-O-alkyl-sn-glycero-3-phosphocholine + acetate + H(+)</text>
        <dbReference type="Rhea" id="RHEA:17777"/>
        <dbReference type="ChEBI" id="CHEBI:15377"/>
        <dbReference type="ChEBI" id="CHEBI:15378"/>
        <dbReference type="ChEBI" id="CHEBI:30089"/>
        <dbReference type="ChEBI" id="CHEBI:30909"/>
        <dbReference type="ChEBI" id="CHEBI:36707"/>
        <dbReference type="EC" id="3.1.1.47"/>
    </reaction>
</comment>
<keyword evidence="2 4" id="KW-0442">Lipid degradation</keyword>
<dbReference type="SUPFAM" id="SSF53474">
    <property type="entry name" value="alpha/beta-Hydrolases"/>
    <property type="match status" value="1"/>
</dbReference>
<evidence type="ECO:0000256" key="3">
    <source>
        <dbReference type="ARBA" id="ARBA00023098"/>
    </source>
</evidence>
<gene>
    <name evidence="6" type="ORF">XA68_12360</name>
</gene>
<name>A0A2A9PVX7_OPHUN</name>
<feature type="region of interest" description="Disordered" evidence="5">
    <location>
        <begin position="526"/>
        <end position="549"/>
    </location>
</feature>